<evidence type="ECO:0000259" key="5">
    <source>
        <dbReference type="PROSITE" id="PS50110"/>
    </source>
</evidence>
<dbReference type="CDD" id="cd17535">
    <property type="entry name" value="REC_NarL-like"/>
    <property type="match status" value="1"/>
</dbReference>
<keyword evidence="7" id="KW-1185">Reference proteome</keyword>
<sequence>MQIGIIEDHLLVRDSFKKLLELQDDWQVTIEACSVAEAKLAVALEQPELFIVDISLSDDETGLTFLSYLQEKYPHIKLLVASMHDGEPYVSQALRLGALGYVSKRSAAEELIDAVQSVAAGKRYISKDVQFTTAQPSQAAVEQLTKRELQALPLFAKGLNAKQVAQELGMMPKTAHVHKANIYAKLEVSTSFELLKIAIEIGAVQLDELA</sequence>
<dbReference type="PANTHER" id="PTHR43214:SF43">
    <property type="entry name" value="TWO-COMPONENT RESPONSE REGULATOR"/>
    <property type="match status" value="1"/>
</dbReference>
<evidence type="ECO:0000256" key="2">
    <source>
        <dbReference type="ARBA" id="ARBA00023125"/>
    </source>
</evidence>
<name>A0ABU9MZ61_9GAMM</name>
<reference evidence="6 7" key="1">
    <citation type="submission" date="2024-03" db="EMBL/GenBank/DDBJ databases">
        <title>Pseudoalteromonas qingdaonensis sp. nov., isolated from the intestines of marine benthic organisms.</title>
        <authorList>
            <person name="Lin X."/>
            <person name="Fang S."/>
            <person name="Hu X."/>
        </authorList>
    </citation>
    <scope>NUCLEOTIDE SEQUENCE [LARGE SCALE GENOMIC DNA]</scope>
    <source>
        <strain evidence="6 7">YIC-827</strain>
    </source>
</reference>
<organism evidence="6 7">
    <name type="scientific">Pseudoalteromonas qingdaonensis</name>
    <dbReference type="NCBI Taxonomy" id="3131913"/>
    <lineage>
        <taxon>Bacteria</taxon>
        <taxon>Pseudomonadati</taxon>
        <taxon>Pseudomonadota</taxon>
        <taxon>Gammaproteobacteria</taxon>
        <taxon>Alteromonadales</taxon>
        <taxon>Pseudoalteromonadaceae</taxon>
        <taxon>Pseudoalteromonas</taxon>
    </lineage>
</organism>
<evidence type="ECO:0000313" key="7">
    <source>
        <dbReference type="Proteomes" id="UP001447008"/>
    </source>
</evidence>
<evidence type="ECO:0000259" key="4">
    <source>
        <dbReference type="PROSITE" id="PS50043"/>
    </source>
</evidence>
<dbReference type="InterPro" id="IPR000792">
    <property type="entry name" value="Tscrpt_reg_LuxR_C"/>
</dbReference>
<dbReference type="PANTHER" id="PTHR43214">
    <property type="entry name" value="TWO-COMPONENT RESPONSE REGULATOR"/>
    <property type="match status" value="1"/>
</dbReference>
<dbReference type="InterPro" id="IPR016032">
    <property type="entry name" value="Sig_transdc_resp-reg_C-effctor"/>
</dbReference>
<dbReference type="InterPro" id="IPR058245">
    <property type="entry name" value="NreC/VraR/RcsB-like_REC"/>
</dbReference>
<evidence type="ECO:0000256" key="3">
    <source>
        <dbReference type="PROSITE-ProRule" id="PRU00169"/>
    </source>
</evidence>
<dbReference type="InterPro" id="IPR001789">
    <property type="entry name" value="Sig_transdc_resp-reg_receiver"/>
</dbReference>
<dbReference type="Gene3D" id="3.40.50.2300">
    <property type="match status" value="1"/>
</dbReference>
<accession>A0ABU9MZ61</accession>
<dbReference type="PRINTS" id="PR00038">
    <property type="entry name" value="HTHLUXR"/>
</dbReference>
<dbReference type="InterPro" id="IPR011006">
    <property type="entry name" value="CheY-like_superfamily"/>
</dbReference>
<feature type="domain" description="Response regulatory" evidence="5">
    <location>
        <begin position="2"/>
        <end position="119"/>
    </location>
</feature>
<dbReference type="SUPFAM" id="SSF52172">
    <property type="entry name" value="CheY-like"/>
    <property type="match status" value="1"/>
</dbReference>
<evidence type="ECO:0000313" key="6">
    <source>
        <dbReference type="EMBL" id="MEM0516522.1"/>
    </source>
</evidence>
<dbReference type="SMART" id="SM00421">
    <property type="entry name" value="HTH_LUXR"/>
    <property type="match status" value="1"/>
</dbReference>
<gene>
    <name evidence="6" type="ORF">WCN91_14040</name>
</gene>
<proteinExistence type="predicted"/>
<keyword evidence="1 3" id="KW-0597">Phosphoprotein</keyword>
<dbReference type="SUPFAM" id="SSF46894">
    <property type="entry name" value="C-terminal effector domain of the bipartite response regulators"/>
    <property type="match status" value="1"/>
</dbReference>
<protein>
    <submittedName>
        <fullName evidence="6">Response regulator transcription factor</fullName>
    </submittedName>
</protein>
<dbReference type="Pfam" id="PF00196">
    <property type="entry name" value="GerE"/>
    <property type="match status" value="1"/>
</dbReference>
<feature type="modified residue" description="4-aspartylphosphate" evidence="3">
    <location>
        <position position="53"/>
    </location>
</feature>
<feature type="domain" description="HTH luxR-type" evidence="4">
    <location>
        <begin position="137"/>
        <end position="202"/>
    </location>
</feature>
<dbReference type="CDD" id="cd06170">
    <property type="entry name" value="LuxR_C_like"/>
    <property type="match status" value="1"/>
</dbReference>
<dbReference type="SMART" id="SM00448">
    <property type="entry name" value="REC"/>
    <property type="match status" value="1"/>
</dbReference>
<dbReference type="RefSeq" id="WP_342680006.1">
    <property type="nucleotide sequence ID" value="NZ_JBCGCU010000020.1"/>
</dbReference>
<dbReference type="InterPro" id="IPR039420">
    <property type="entry name" value="WalR-like"/>
</dbReference>
<dbReference type="Pfam" id="PF00072">
    <property type="entry name" value="Response_reg"/>
    <property type="match status" value="1"/>
</dbReference>
<dbReference type="PROSITE" id="PS50043">
    <property type="entry name" value="HTH_LUXR_2"/>
    <property type="match status" value="1"/>
</dbReference>
<dbReference type="PROSITE" id="PS50110">
    <property type="entry name" value="RESPONSE_REGULATORY"/>
    <property type="match status" value="1"/>
</dbReference>
<keyword evidence="2" id="KW-0238">DNA-binding</keyword>
<comment type="caution">
    <text evidence="6">The sequence shown here is derived from an EMBL/GenBank/DDBJ whole genome shotgun (WGS) entry which is preliminary data.</text>
</comment>
<dbReference type="EMBL" id="JBCGCU010000020">
    <property type="protein sequence ID" value="MEM0516522.1"/>
    <property type="molecule type" value="Genomic_DNA"/>
</dbReference>
<evidence type="ECO:0000256" key="1">
    <source>
        <dbReference type="ARBA" id="ARBA00022553"/>
    </source>
</evidence>
<dbReference type="Proteomes" id="UP001447008">
    <property type="component" value="Unassembled WGS sequence"/>
</dbReference>